<dbReference type="EMBL" id="WJXZ01000014">
    <property type="protein sequence ID" value="MRS64016.1"/>
    <property type="molecule type" value="Genomic_DNA"/>
</dbReference>
<evidence type="ECO:0000313" key="3">
    <source>
        <dbReference type="Proteomes" id="UP000441754"/>
    </source>
</evidence>
<sequence>MHISKQTILLVILGISLTVVSQAQDLTWVSYPDGALTHNFGTVGDAPVDVTAQWSGDTDLHTTTPLVSPRPDETRGGNRLRTDIIYGDTTKCVTLTIQFSAPVSNLTFDLYFIDFKPFTGNLATPIGFVRDKVTVLGQNGATPVTPAITDYPGVNTVNGSTITGIAYGDTNVVNPVTFPQPVTEISIQYCMGGSYLPNNVIGSQAFQIGPLSWDAQALPVRLSSFKGQALDNRIQLGWTTSWEQRSSYFDILRSADAVSFEKIGQVASVGNTTAGQTAYGFTDASPSLGWNYYRLRQVDTDGRFDESKLIAVNYQEGGSYFSVAPAGVGTVEVLTNAANPQFEVINLNGQNLLHQVERLGENRYRLWTVGGHPSLSLVRMQGDQTIQCKKVFLNLQ</sequence>
<comment type="caution">
    <text evidence="2">The sequence shown here is derived from an EMBL/GenBank/DDBJ whole genome shotgun (WGS) entry which is preliminary data.</text>
</comment>
<name>A0A7K0ER70_9BACT</name>
<dbReference type="AlphaFoldDB" id="A0A7K0ER70"/>
<dbReference type="RefSeq" id="WP_154177389.1">
    <property type="nucleotide sequence ID" value="NZ_WJXZ01000014.1"/>
</dbReference>
<organism evidence="2 3">
    <name type="scientific">Larkinella terrae</name>
    <dbReference type="NCBI Taxonomy" id="2025311"/>
    <lineage>
        <taxon>Bacteria</taxon>
        <taxon>Pseudomonadati</taxon>
        <taxon>Bacteroidota</taxon>
        <taxon>Cytophagia</taxon>
        <taxon>Cytophagales</taxon>
        <taxon>Spirosomataceae</taxon>
        <taxon>Larkinella</taxon>
    </lineage>
</organism>
<dbReference type="OrthoDB" id="1466765at2"/>
<reference evidence="2 3" key="1">
    <citation type="journal article" date="2018" name="Antonie Van Leeuwenhoek">
        <title>Larkinella terrae sp. nov., isolated from soil on Jeju Island, South Korea.</title>
        <authorList>
            <person name="Ten L.N."/>
            <person name="Jeon J."/>
            <person name="Park S.J."/>
            <person name="Park S."/>
            <person name="Lee S.Y."/>
            <person name="Kim M.K."/>
            <person name="Jung H.Y."/>
        </authorList>
    </citation>
    <scope>NUCLEOTIDE SEQUENCE [LARGE SCALE GENOMIC DNA]</scope>
    <source>
        <strain evidence="2 3">KCTC 52001</strain>
    </source>
</reference>
<keyword evidence="3" id="KW-1185">Reference proteome</keyword>
<dbReference type="Proteomes" id="UP000441754">
    <property type="component" value="Unassembled WGS sequence"/>
</dbReference>
<evidence type="ECO:0000256" key="1">
    <source>
        <dbReference type="SAM" id="SignalP"/>
    </source>
</evidence>
<feature type="chain" id="PRO_5029763642" description="T9SS C-terminal target domain-containing protein" evidence="1">
    <location>
        <begin position="24"/>
        <end position="396"/>
    </location>
</feature>
<protein>
    <recommendedName>
        <fullName evidence="4">T9SS C-terminal target domain-containing protein</fullName>
    </recommendedName>
</protein>
<gene>
    <name evidence="2" type="ORF">GJJ30_22150</name>
</gene>
<accession>A0A7K0ER70</accession>
<proteinExistence type="predicted"/>
<keyword evidence="1" id="KW-0732">Signal</keyword>
<feature type="signal peptide" evidence="1">
    <location>
        <begin position="1"/>
        <end position="23"/>
    </location>
</feature>
<evidence type="ECO:0008006" key="4">
    <source>
        <dbReference type="Google" id="ProtNLM"/>
    </source>
</evidence>
<evidence type="ECO:0000313" key="2">
    <source>
        <dbReference type="EMBL" id="MRS64016.1"/>
    </source>
</evidence>